<feature type="transmembrane region" description="Helical" evidence="1">
    <location>
        <begin position="447"/>
        <end position="465"/>
    </location>
</feature>
<dbReference type="PANTHER" id="PTHR43849">
    <property type="entry name" value="BLL3936 PROTEIN"/>
    <property type="match status" value="1"/>
</dbReference>
<evidence type="ECO:0000256" key="1">
    <source>
        <dbReference type="SAM" id="Phobius"/>
    </source>
</evidence>
<organism evidence="3 4">
    <name type="scientific">Candidatus Segetimicrobium genomatis</name>
    <dbReference type="NCBI Taxonomy" id="2569760"/>
    <lineage>
        <taxon>Bacteria</taxon>
        <taxon>Bacillati</taxon>
        <taxon>Candidatus Sysuimicrobiota</taxon>
        <taxon>Candidatus Sysuimicrobiia</taxon>
        <taxon>Candidatus Sysuimicrobiales</taxon>
        <taxon>Candidatus Segetimicrobiaceae</taxon>
        <taxon>Candidatus Segetimicrobium</taxon>
    </lineage>
</organism>
<feature type="transmembrane region" description="Helical" evidence="1">
    <location>
        <begin position="33"/>
        <end position="52"/>
    </location>
</feature>
<feature type="transmembrane region" description="Helical" evidence="1">
    <location>
        <begin position="600"/>
        <end position="616"/>
    </location>
</feature>
<feature type="transmembrane region" description="Helical" evidence="1">
    <location>
        <begin position="280"/>
        <end position="304"/>
    </location>
</feature>
<dbReference type="PANTHER" id="PTHR43849:SF2">
    <property type="entry name" value="BLL3936 PROTEIN"/>
    <property type="match status" value="1"/>
</dbReference>
<dbReference type="EMBL" id="VBAJ01000280">
    <property type="protein sequence ID" value="TMJ03636.1"/>
    <property type="molecule type" value="Genomic_DNA"/>
</dbReference>
<protein>
    <submittedName>
        <fullName evidence="3">TRAP transporter fused permease subunit</fullName>
    </submittedName>
</protein>
<feature type="transmembrane region" description="Helical" evidence="1">
    <location>
        <begin position="93"/>
        <end position="108"/>
    </location>
</feature>
<keyword evidence="1" id="KW-1133">Transmembrane helix</keyword>
<feature type="transmembrane region" description="Helical" evidence="1">
    <location>
        <begin position="359"/>
        <end position="376"/>
    </location>
</feature>
<keyword evidence="1" id="KW-0472">Membrane</keyword>
<reference evidence="3 4" key="1">
    <citation type="journal article" date="2019" name="Nat. Microbiol.">
        <title>Mediterranean grassland soil C-N compound turnover is dependent on rainfall and depth, and is mediated by genomically divergent microorganisms.</title>
        <authorList>
            <person name="Diamond S."/>
            <person name="Andeer P.F."/>
            <person name="Li Z."/>
            <person name="Crits-Christoph A."/>
            <person name="Burstein D."/>
            <person name="Anantharaman K."/>
            <person name="Lane K.R."/>
            <person name="Thomas B.C."/>
            <person name="Pan C."/>
            <person name="Northen T.R."/>
            <person name="Banfield J.F."/>
        </authorList>
    </citation>
    <scope>NUCLEOTIDE SEQUENCE [LARGE SCALE GENOMIC DNA]</scope>
    <source>
        <strain evidence="3">NP_2</strain>
    </source>
</reference>
<proteinExistence type="predicted"/>
<comment type="caution">
    <text evidence="3">The sequence shown here is derived from an EMBL/GenBank/DDBJ whole genome shotgun (WGS) entry which is preliminary data.</text>
</comment>
<feature type="transmembrane region" description="Helical" evidence="1">
    <location>
        <begin position="472"/>
        <end position="492"/>
    </location>
</feature>
<dbReference type="AlphaFoldDB" id="A0A537L6X3"/>
<name>A0A537L6X3_9BACT</name>
<dbReference type="Pfam" id="PF06808">
    <property type="entry name" value="DctM"/>
    <property type="match status" value="1"/>
</dbReference>
<evidence type="ECO:0000313" key="3">
    <source>
        <dbReference type="EMBL" id="TMJ03636.1"/>
    </source>
</evidence>
<accession>A0A537L6X3</accession>
<feature type="transmembrane region" description="Helical" evidence="1">
    <location>
        <begin position="114"/>
        <end position="136"/>
    </location>
</feature>
<feature type="transmembrane region" description="Helical" evidence="1">
    <location>
        <begin position="418"/>
        <end position="441"/>
    </location>
</feature>
<feature type="domain" description="TRAP C4-dicarboxylate transport system permease DctM subunit" evidence="2">
    <location>
        <begin position="131"/>
        <end position="556"/>
    </location>
</feature>
<feature type="transmembrane region" description="Helical" evidence="1">
    <location>
        <begin position="504"/>
        <end position="528"/>
    </location>
</feature>
<feature type="transmembrane region" description="Helical" evidence="1">
    <location>
        <begin position="143"/>
        <end position="164"/>
    </location>
</feature>
<feature type="transmembrane region" description="Helical" evidence="1">
    <location>
        <begin position="184"/>
        <end position="210"/>
    </location>
</feature>
<dbReference type="Proteomes" id="UP000318661">
    <property type="component" value="Unassembled WGS sequence"/>
</dbReference>
<dbReference type="InterPro" id="IPR010656">
    <property type="entry name" value="DctM"/>
</dbReference>
<keyword evidence="1" id="KW-0812">Transmembrane</keyword>
<feature type="transmembrane region" description="Helical" evidence="1">
    <location>
        <begin position="310"/>
        <end position="333"/>
    </location>
</feature>
<sequence length="645" mass="68889">MTEPPAGQLPKSAAELEELVESFEGKTRHPTGLLGRAITAALVVMSLYHLWATTANVVTQIHRTIHLLFVLVLTFLVYPGWKGAARRIHPTDVVLSLASAAALGYVFVDFEGFIYRAVVPTTWDLVFGVLTILLILEATRRSVGNALLVVVGGFILYAFAGPWLPAPWTHRGYDVARLVGQLYMTLEGIFGVPIAVSSTFIILFTIYGAFLDQSGAGKFFVDLAFALTGRRRTGAGQAVTVASFLLGGPSGSGVATTVTVGAIAYPLLQKAGYDRESAGGLLSAGGIGAVISPPILGAAAFLIAEILKITYLQVLVMAIIPTILYYLSIFLMIELDARRFGLRFVEIETRNPWLLTRQYWYLLTSLIVIPAFMVVGFTAIKAVFWATIVAWAASYLRRDTSLRPHKLVTALANGSRQILNIAVTTAAAGIIVGVVNLTGLGLRLSDIIIGFAGGNLILTLIYSAIALWVLGLALPITATYIIAAVIVAPALIKLGVSELAAHMFIFYYAVLSEVSPPVGLSPMAAAALTGGNPFKTMLMAWKYTLPAFIVPFMFTVHPDGMGLLLQAPAADVIRVSITSIIGLATVAAGINGWLLRKTTLLERIVLVIAGILFIYPTSSPDFIAAVMVAAVVAFQTLTKPAPQTQ</sequence>
<feature type="transmembrane region" description="Helical" evidence="1">
    <location>
        <begin position="540"/>
        <end position="557"/>
    </location>
</feature>
<feature type="transmembrane region" description="Helical" evidence="1">
    <location>
        <begin position="572"/>
        <end position="593"/>
    </location>
</feature>
<evidence type="ECO:0000313" key="4">
    <source>
        <dbReference type="Proteomes" id="UP000318661"/>
    </source>
</evidence>
<feature type="transmembrane region" description="Helical" evidence="1">
    <location>
        <begin position="64"/>
        <end position="81"/>
    </location>
</feature>
<dbReference type="NCBIfam" id="TIGR02123">
    <property type="entry name" value="TRAP_fused"/>
    <property type="match status" value="1"/>
</dbReference>
<gene>
    <name evidence="3" type="ORF">E6G99_11345</name>
</gene>
<evidence type="ECO:0000259" key="2">
    <source>
        <dbReference type="Pfam" id="PF06808"/>
    </source>
</evidence>
<dbReference type="InterPro" id="IPR011853">
    <property type="entry name" value="TRAP_DctM-Dct_fused"/>
</dbReference>